<feature type="non-terminal residue" evidence="1">
    <location>
        <position position="1"/>
    </location>
</feature>
<reference evidence="1 2" key="1">
    <citation type="journal article" date="2021" name="Nat. Plants">
        <title>The Taxus genome provides insights into paclitaxel biosynthesis.</title>
        <authorList>
            <person name="Xiong X."/>
            <person name="Gou J."/>
            <person name="Liao Q."/>
            <person name="Li Y."/>
            <person name="Zhou Q."/>
            <person name="Bi G."/>
            <person name="Li C."/>
            <person name="Du R."/>
            <person name="Wang X."/>
            <person name="Sun T."/>
            <person name="Guo L."/>
            <person name="Liang H."/>
            <person name="Lu P."/>
            <person name="Wu Y."/>
            <person name="Zhang Z."/>
            <person name="Ro D.K."/>
            <person name="Shang Y."/>
            <person name="Huang S."/>
            <person name="Yan J."/>
        </authorList>
    </citation>
    <scope>NUCLEOTIDE SEQUENCE [LARGE SCALE GENOMIC DNA]</scope>
    <source>
        <strain evidence="1">Ta-2019</strain>
    </source>
</reference>
<evidence type="ECO:0000313" key="1">
    <source>
        <dbReference type="EMBL" id="KAH9308442.1"/>
    </source>
</evidence>
<dbReference type="AlphaFoldDB" id="A0AA38FQX7"/>
<evidence type="ECO:0000313" key="2">
    <source>
        <dbReference type="Proteomes" id="UP000824469"/>
    </source>
</evidence>
<sequence length="52" mass="6055">YWKKNLETLSLSLIQTECGRCVQMEQWQGVEGGWIFSAHSLNNEMRKSLRAP</sequence>
<protein>
    <submittedName>
        <fullName evidence="1">Uncharacterized protein</fullName>
    </submittedName>
</protein>
<comment type="caution">
    <text evidence="1">The sequence shown here is derived from an EMBL/GenBank/DDBJ whole genome shotgun (WGS) entry which is preliminary data.</text>
</comment>
<dbReference type="EMBL" id="JAHRHJ020000007">
    <property type="protein sequence ID" value="KAH9308442.1"/>
    <property type="molecule type" value="Genomic_DNA"/>
</dbReference>
<keyword evidence="2" id="KW-1185">Reference proteome</keyword>
<name>A0AA38FQX7_TAXCH</name>
<feature type="non-terminal residue" evidence="1">
    <location>
        <position position="52"/>
    </location>
</feature>
<dbReference type="Proteomes" id="UP000824469">
    <property type="component" value="Unassembled WGS sequence"/>
</dbReference>
<gene>
    <name evidence="1" type="ORF">KI387_036353</name>
</gene>
<accession>A0AA38FQX7</accession>
<organism evidence="1 2">
    <name type="scientific">Taxus chinensis</name>
    <name type="common">Chinese yew</name>
    <name type="synonym">Taxus wallichiana var. chinensis</name>
    <dbReference type="NCBI Taxonomy" id="29808"/>
    <lineage>
        <taxon>Eukaryota</taxon>
        <taxon>Viridiplantae</taxon>
        <taxon>Streptophyta</taxon>
        <taxon>Embryophyta</taxon>
        <taxon>Tracheophyta</taxon>
        <taxon>Spermatophyta</taxon>
        <taxon>Pinopsida</taxon>
        <taxon>Pinidae</taxon>
        <taxon>Conifers II</taxon>
        <taxon>Cupressales</taxon>
        <taxon>Taxaceae</taxon>
        <taxon>Taxus</taxon>
    </lineage>
</organism>
<proteinExistence type="predicted"/>